<protein>
    <submittedName>
        <fullName evidence="6">Calcineurin-binding protein cabin-1</fullName>
    </submittedName>
</protein>
<dbReference type="PANTHER" id="PTHR15502">
    <property type="entry name" value="CALCINEURIN-BINDING PROTEIN CABIN 1-RELATED"/>
    <property type="match status" value="1"/>
</dbReference>
<dbReference type="GO" id="GO:0005634">
    <property type="term" value="C:nucleus"/>
    <property type="evidence" value="ECO:0007669"/>
    <property type="project" value="UniProtKB-SubCell"/>
</dbReference>
<dbReference type="Gene3D" id="1.25.40.10">
    <property type="entry name" value="Tetratricopeptide repeat domain"/>
    <property type="match status" value="1"/>
</dbReference>
<dbReference type="InterPro" id="IPR033053">
    <property type="entry name" value="Hir3/CABIN1"/>
</dbReference>
<dbReference type="STRING" id="48709.A0A1D2MTA3"/>
<dbReference type="GO" id="GO:0031491">
    <property type="term" value="F:nucleosome binding"/>
    <property type="evidence" value="ECO:0007669"/>
    <property type="project" value="TreeGrafter"/>
</dbReference>
<evidence type="ECO:0000256" key="5">
    <source>
        <dbReference type="SAM" id="MobiDB-lite"/>
    </source>
</evidence>
<keyword evidence="7" id="KW-1185">Reference proteome</keyword>
<proteinExistence type="predicted"/>
<keyword evidence="3" id="KW-0802">TPR repeat</keyword>
<comment type="caution">
    <text evidence="6">The sequence shown here is derived from an EMBL/GenBank/DDBJ whole genome shotgun (WGS) entry which is preliminary data.</text>
</comment>
<organism evidence="6 7">
    <name type="scientific">Orchesella cincta</name>
    <name type="common">Springtail</name>
    <name type="synonym">Podura cincta</name>
    <dbReference type="NCBI Taxonomy" id="48709"/>
    <lineage>
        <taxon>Eukaryota</taxon>
        <taxon>Metazoa</taxon>
        <taxon>Ecdysozoa</taxon>
        <taxon>Arthropoda</taxon>
        <taxon>Hexapoda</taxon>
        <taxon>Collembola</taxon>
        <taxon>Entomobryomorpha</taxon>
        <taxon>Entomobryoidea</taxon>
        <taxon>Orchesellidae</taxon>
        <taxon>Orchesellinae</taxon>
        <taxon>Orchesella</taxon>
    </lineage>
</organism>
<feature type="compositionally biased region" description="Low complexity" evidence="5">
    <location>
        <begin position="1456"/>
        <end position="1467"/>
    </location>
</feature>
<feature type="compositionally biased region" description="Basic and acidic residues" evidence="5">
    <location>
        <begin position="689"/>
        <end position="710"/>
    </location>
</feature>
<evidence type="ECO:0000256" key="3">
    <source>
        <dbReference type="PROSITE-ProRule" id="PRU00339"/>
    </source>
</evidence>
<feature type="coiled-coil region" evidence="4">
    <location>
        <begin position="776"/>
        <end position="803"/>
    </location>
</feature>
<feature type="compositionally biased region" description="Polar residues" evidence="5">
    <location>
        <begin position="1189"/>
        <end position="1215"/>
    </location>
</feature>
<dbReference type="Proteomes" id="UP000094527">
    <property type="component" value="Unassembled WGS sequence"/>
</dbReference>
<feature type="region of interest" description="Disordered" evidence="5">
    <location>
        <begin position="735"/>
        <end position="768"/>
    </location>
</feature>
<dbReference type="InterPro" id="IPR011990">
    <property type="entry name" value="TPR-like_helical_dom_sf"/>
</dbReference>
<sequence>MVFVEIVTEKYKIELASGDKTFLELADNEIFFLDDCLSSTQILPTDFILRVKWLTVRRFLQMASTSNDEEANNAVSIILAEIEHELHQHPVTIWTVNENANLICLESVSEKSAGIAKMQNSQIITDLYQTQQYESLIGVLESCINFSEIEKRDLEDVLHYTVSLFKTFKPECIHQCLNLINQAIRFQDNSILAESLVLLEDIWEKMMSHFSIQYKRSTVGSLLKILVSCERKPPPQESILSVPWCILHSVLFSLEREEPAFYLEEDTVPNSVLLLQMAHECISRSEKCCMDNGKLLLYTMKATLGVKKLEEYFGYDETRNCMEQAIFCLYSHPSKKSKVKNLKDHNAPGIILSWKMCPLLYNYYCPDELPEFDSYGSIGAEVEALFQRLLEIVPLDLMPTDRQKEIQAGIDTCEETSILSAPTPFPKDLQHIYYLIGDYYFKSKEWSKAVTYYTWDLAVNPTRFDSWAAIALSLGETINTTLNTVDVIDFKDILKQAQSTAHCFQTALQLQPSNMKLRIEFGSFVYAMHAYCSRLMKQHAADMDMDLFHMIEKAKEDFLNSSYGCFELIAKNSSSNKSSDVPEDEIWIHHYMLGKIYEKKLFEDESKEFLVQYELAGKLLHDQNAPYPSKMNYYSPPELAIEALEVYYRIHATILSMVEKIDYSFTKEKFYLEYIRRQENSPFMKCKQSKGDGGEGKKGRKSGAEETVSRKDMAEISALVNHLVDETVKRAELTTAVSSDSSGTSSTSTEDDTSTDSTKSVKPGDASNALMSSYSLSEFRKRLQEKELREEKLATEAKICENRPPSPPVPVEEVDIYEGLGLDKNPFYEEFKDVKFASVIAMCLKAMEECISRYPSHFKSYYRLAHTYIVFLKDAKRAKEYLMGSPTLSQRKITGLFGDKKPTNFFNGIWRNPIDDIDRPGSFSYHMNKIMQLLLQVLSQLNDHQLLADIVLQLTKVPDNEKKYLSNPDREQFCQVALNNCLASARRKCSDAGVNYQDLGIEVFETYTKLQKYSPRLNPMGSVLHDIYKLYLKATGVNDESVTIEHAVRFFNLHVAAMKATTARVAGKNSLSMNPSDQQRGGEGGAPRKRGRRSLRQSSQETATNVQSQLLENLGQELDVYNAVSAAFQARNFFEAQKQSAALTSALTATSTASLYPTINMDLVQSALNPLFGLKNPELIGKMNIPTAHDSSNSRSTYSPFVPTTSVSKTAKQSSSGNYMAVNFAGNNKNTTQIERQSEKDRESPGSNLPKSTKLKQTARKSTMPTVSKQDKYPPPTAPQPIRINTSPFKTQTTAVEQPPQFSFNKTSNTNRSTDAKTPPLAHYHPTPKQKEITPETDTNVEVIDLTVKTPEKEKISSSRQMTVTPPHPSVTISVVPTKVGPPSRPTGSSPALTKPGVSSLPKPVVQTASPKPGYSGMSPRPNNSAAPPRQNVTPTPTRPSMGAPTLRPSMAAIVTRTTMSSPRSSPNYVTSPATQQARPCAPVTPSRPTVPVASSRPTIPVASSRPTVPVSSSRPTVPPTSSRPTVSPASSRPSVPTVQSRPSVLAAAPRHCVPVASVSVSSGNSATPGPPKMKAASNIRQQDNKKLPYPLPPKKKHHQMVFRSVTPEELPDGSAATDDVEVIILD</sequence>
<gene>
    <name evidence="6" type="ORF">Ocin01_10661</name>
</gene>
<evidence type="ECO:0000256" key="2">
    <source>
        <dbReference type="ARBA" id="ARBA00023242"/>
    </source>
</evidence>
<feature type="region of interest" description="Disordered" evidence="5">
    <location>
        <begin position="1185"/>
        <end position="1215"/>
    </location>
</feature>
<feature type="compositionally biased region" description="Polar residues" evidence="5">
    <location>
        <begin position="1468"/>
        <end position="1478"/>
    </location>
</feature>
<dbReference type="OrthoDB" id="77564at2759"/>
<feature type="compositionally biased region" description="Low complexity" evidence="5">
    <location>
        <begin position="735"/>
        <end position="748"/>
    </location>
</feature>
<feature type="compositionally biased region" description="Polar residues" evidence="5">
    <location>
        <begin position="1283"/>
        <end position="1313"/>
    </location>
</feature>
<feature type="region of interest" description="Disordered" evidence="5">
    <location>
        <begin position="1560"/>
        <end position="1598"/>
    </location>
</feature>
<comment type="subcellular location">
    <subcellularLocation>
        <location evidence="1">Nucleus</location>
    </subcellularLocation>
</comment>
<feature type="region of interest" description="Disordered" evidence="5">
    <location>
        <begin position="1233"/>
        <end position="1544"/>
    </location>
</feature>
<feature type="compositionally biased region" description="Polar residues" evidence="5">
    <location>
        <begin position="1069"/>
        <end position="1079"/>
    </location>
</feature>
<keyword evidence="2" id="KW-0539">Nucleus</keyword>
<feature type="compositionally biased region" description="Low complexity" evidence="5">
    <location>
        <begin position="1501"/>
        <end position="1539"/>
    </location>
</feature>
<feature type="region of interest" description="Disordered" evidence="5">
    <location>
        <begin position="684"/>
        <end position="710"/>
    </location>
</feature>
<evidence type="ECO:0000256" key="1">
    <source>
        <dbReference type="ARBA" id="ARBA00004123"/>
    </source>
</evidence>
<name>A0A1D2MTA3_ORCCI</name>
<accession>A0A1D2MTA3</accession>
<dbReference type="PANTHER" id="PTHR15502:SF7">
    <property type="entry name" value="CALCINEURIN-BINDING PROTEIN CABIN-1"/>
    <property type="match status" value="1"/>
</dbReference>
<dbReference type="GO" id="GO:0006325">
    <property type="term" value="P:chromatin organization"/>
    <property type="evidence" value="ECO:0007669"/>
    <property type="project" value="InterPro"/>
</dbReference>
<feature type="region of interest" description="Disordered" evidence="5">
    <location>
        <begin position="1067"/>
        <end position="1104"/>
    </location>
</feature>
<keyword evidence="4" id="KW-0175">Coiled coil</keyword>
<feature type="compositionally biased region" description="Polar residues" evidence="5">
    <location>
        <begin position="1421"/>
        <end position="1436"/>
    </location>
</feature>
<evidence type="ECO:0000256" key="4">
    <source>
        <dbReference type="SAM" id="Coils"/>
    </source>
</evidence>
<evidence type="ECO:0000313" key="7">
    <source>
        <dbReference type="Proteomes" id="UP000094527"/>
    </source>
</evidence>
<dbReference type="SUPFAM" id="SSF48452">
    <property type="entry name" value="TPR-like"/>
    <property type="match status" value="1"/>
</dbReference>
<dbReference type="EMBL" id="LJIJ01000593">
    <property type="protein sequence ID" value="ODM96024.1"/>
    <property type="molecule type" value="Genomic_DNA"/>
</dbReference>
<dbReference type="InterPro" id="IPR019734">
    <property type="entry name" value="TPR_rpt"/>
</dbReference>
<feature type="repeat" description="TPR" evidence="3">
    <location>
        <begin position="430"/>
        <end position="463"/>
    </location>
</feature>
<reference evidence="6 7" key="1">
    <citation type="journal article" date="2016" name="Genome Biol. Evol.">
        <title>Gene Family Evolution Reflects Adaptation to Soil Environmental Stressors in the Genome of the Collembolan Orchesella cincta.</title>
        <authorList>
            <person name="Faddeeva-Vakhrusheva A."/>
            <person name="Derks M.F."/>
            <person name="Anvar S.Y."/>
            <person name="Agamennone V."/>
            <person name="Suring W."/>
            <person name="Smit S."/>
            <person name="van Straalen N.M."/>
            <person name="Roelofs D."/>
        </authorList>
    </citation>
    <scope>NUCLEOTIDE SEQUENCE [LARGE SCALE GENOMIC DNA]</scope>
    <source>
        <tissue evidence="6">Mixed pool</tissue>
    </source>
</reference>
<evidence type="ECO:0000313" key="6">
    <source>
        <dbReference type="EMBL" id="ODM96024.1"/>
    </source>
</evidence>
<dbReference type="PROSITE" id="PS50005">
    <property type="entry name" value="TPR"/>
    <property type="match status" value="1"/>
</dbReference>